<reference evidence="16" key="1">
    <citation type="submission" date="2017-10" db="EMBL/GenBank/DDBJ databases">
        <title>Characterization of B-cell receptor-associated protein 31.</title>
        <authorList>
            <person name="Lee J."/>
            <person name="Lee S."/>
            <person name="Thiunuwan Priyathilaka T."/>
        </authorList>
    </citation>
    <scope>NUCLEOTIDE SEQUENCE</scope>
</reference>
<keyword evidence="5" id="KW-0053">Apoptosis</keyword>
<evidence type="ECO:0000259" key="14">
    <source>
        <dbReference type="Pfam" id="PF05529"/>
    </source>
</evidence>
<evidence type="ECO:0000313" key="16">
    <source>
        <dbReference type="EMBL" id="AZQ25747.1"/>
    </source>
</evidence>
<evidence type="ECO:0000256" key="12">
    <source>
        <dbReference type="RuleBase" id="RU367026"/>
    </source>
</evidence>
<dbReference type="GO" id="GO:0005789">
    <property type="term" value="C:endoplasmic reticulum membrane"/>
    <property type="evidence" value="ECO:0007669"/>
    <property type="project" value="UniProtKB-SubCell"/>
</dbReference>
<name>A0A5K7QSX9_HALDI</name>
<keyword evidence="16" id="KW-0675">Receptor</keyword>
<keyword evidence="8 12" id="KW-0653">Protein transport</keyword>
<proteinExistence type="evidence at transcript level"/>
<evidence type="ECO:0000256" key="7">
    <source>
        <dbReference type="ARBA" id="ARBA00022892"/>
    </source>
</evidence>
<evidence type="ECO:0000259" key="15">
    <source>
        <dbReference type="Pfam" id="PF18035"/>
    </source>
</evidence>
<comment type="similarity">
    <text evidence="2 12">Belongs to the BCAP29/BCAP31 family.</text>
</comment>
<comment type="subcellular location">
    <subcellularLocation>
        <location evidence="1 12">Endoplasmic reticulum membrane</location>
        <topology evidence="1 12">Multi-pass membrane protein</topology>
    </subcellularLocation>
</comment>
<dbReference type="PANTHER" id="PTHR12701">
    <property type="entry name" value="BCR-ASSOCIATED PROTEIN, BAP"/>
    <property type="match status" value="1"/>
</dbReference>
<feature type="transmembrane region" description="Helical" evidence="12">
    <location>
        <begin position="45"/>
        <end position="64"/>
    </location>
</feature>
<sequence>MSLQWTFIAACLYIEIAVIVLLLLPFISPPRWQKVFRSRLLKSMAAYGHIYFNVFIGILVLLFLDSVREVRKYAGPTEEVDLKHNPEAQMMAQMKLFRSQRNFYIAGFALFLFFIIRRLVVLISTDARLMAECEASRKQAEGATDAARRLMEDKENKVNKTKEDAGAGEDVGAAKGAAQKLDEVETELKKTKDDLHKAQLNLESMKKQAEATNTEYDRLLKEHSKLQEKFEAIESTGGKKDN</sequence>
<feature type="compositionally biased region" description="Basic and acidic residues" evidence="13">
    <location>
        <begin position="151"/>
        <end position="165"/>
    </location>
</feature>
<keyword evidence="7 12" id="KW-0931">ER-Golgi transport</keyword>
<dbReference type="Pfam" id="PF05529">
    <property type="entry name" value="Bap31"/>
    <property type="match status" value="1"/>
</dbReference>
<evidence type="ECO:0000256" key="4">
    <source>
        <dbReference type="ARBA" id="ARBA00022692"/>
    </source>
</evidence>
<dbReference type="Gene3D" id="1.20.5.110">
    <property type="match status" value="1"/>
</dbReference>
<feature type="region of interest" description="Disordered" evidence="13">
    <location>
        <begin position="151"/>
        <end position="178"/>
    </location>
</feature>
<dbReference type="InterPro" id="IPR008417">
    <property type="entry name" value="BAP29/BAP31"/>
</dbReference>
<accession>A0A5K7QSX9</accession>
<dbReference type="EMBL" id="MG242458">
    <property type="protein sequence ID" value="AZQ25747.1"/>
    <property type="molecule type" value="mRNA"/>
</dbReference>
<comment type="function">
    <text evidence="12">May play a role in anterograde transport of membrane proteins from the endoplasmic reticulum to the Golgi.</text>
</comment>
<evidence type="ECO:0000256" key="11">
    <source>
        <dbReference type="ARBA" id="ARBA00023136"/>
    </source>
</evidence>
<feature type="domain" description="BAP29/BAP31 transmembrane" evidence="14">
    <location>
        <begin position="1"/>
        <end position="135"/>
    </location>
</feature>
<keyword evidence="3 12" id="KW-0813">Transport</keyword>
<dbReference type="GO" id="GO:0006888">
    <property type="term" value="P:endoplasmic reticulum to Golgi vesicle-mediated transport"/>
    <property type="evidence" value="ECO:0007669"/>
    <property type="project" value="UniProtKB-UniRule"/>
</dbReference>
<dbReference type="AlphaFoldDB" id="A0A5K7QSX9"/>
<dbReference type="Pfam" id="PF18035">
    <property type="entry name" value="Bap31_Bap29_C"/>
    <property type="match status" value="1"/>
</dbReference>
<keyword evidence="9 12" id="KW-1133">Transmembrane helix</keyword>
<keyword evidence="4 12" id="KW-0812">Transmembrane</keyword>
<feature type="domain" description="Bap31/Bap29 cytoplasmic coiled-coil" evidence="15">
    <location>
        <begin position="187"/>
        <end position="241"/>
    </location>
</feature>
<evidence type="ECO:0000256" key="2">
    <source>
        <dbReference type="ARBA" id="ARBA00007956"/>
    </source>
</evidence>
<evidence type="ECO:0000256" key="10">
    <source>
        <dbReference type="ARBA" id="ARBA00023054"/>
    </source>
</evidence>
<feature type="transmembrane region" description="Helical" evidence="12">
    <location>
        <begin position="6"/>
        <end position="24"/>
    </location>
</feature>
<feature type="compositionally biased region" description="Low complexity" evidence="13">
    <location>
        <begin position="168"/>
        <end position="178"/>
    </location>
</feature>
<evidence type="ECO:0000256" key="6">
    <source>
        <dbReference type="ARBA" id="ARBA00022824"/>
    </source>
</evidence>
<keyword evidence="6 12" id="KW-0256">Endoplasmic reticulum</keyword>
<keyword evidence="10" id="KW-0175">Coiled coil</keyword>
<evidence type="ECO:0000256" key="9">
    <source>
        <dbReference type="ARBA" id="ARBA00022989"/>
    </source>
</evidence>
<dbReference type="GO" id="GO:0006886">
    <property type="term" value="P:intracellular protein transport"/>
    <property type="evidence" value="ECO:0007669"/>
    <property type="project" value="UniProtKB-UniRule"/>
</dbReference>
<dbReference type="InterPro" id="IPR040463">
    <property type="entry name" value="BAP29/BAP31_N"/>
</dbReference>
<evidence type="ECO:0000256" key="13">
    <source>
        <dbReference type="SAM" id="MobiDB-lite"/>
    </source>
</evidence>
<feature type="transmembrane region" description="Helical" evidence="12">
    <location>
        <begin position="103"/>
        <end position="120"/>
    </location>
</feature>
<dbReference type="FunFam" id="1.20.5.110:FF:000011">
    <property type="entry name" value="B-cell receptor-associated protein 29"/>
    <property type="match status" value="1"/>
</dbReference>
<evidence type="ECO:0000256" key="3">
    <source>
        <dbReference type="ARBA" id="ARBA00022448"/>
    </source>
</evidence>
<organism evidence="16">
    <name type="scientific">Haliotis discus discus</name>
    <name type="common">disc abalone</name>
    <dbReference type="NCBI Taxonomy" id="91233"/>
    <lineage>
        <taxon>Eukaryota</taxon>
        <taxon>Metazoa</taxon>
        <taxon>Spiralia</taxon>
        <taxon>Lophotrochozoa</taxon>
        <taxon>Mollusca</taxon>
        <taxon>Gastropoda</taxon>
        <taxon>Vetigastropoda</taxon>
        <taxon>Lepetellida</taxon>
        <taxon>Haliotoidea</taxon>
        <taxon>Haliotidae</taxon>
        <taxon>Haliotis</taxon>
    </lineage>
</organism>
<evidence type="ECO:0000256" key="8">
    <source>
        <dbReference type="ARBA" id="ARBA00022927"/>
    </source>
</evidence>
<keyword evidence="11 12" id="KW-0472">Membrane</keyword>
<evidence type="ECO:0000256" key="5">
    <source>
        <dbReference type="ARBA" id="ARBA00022703"/>
    </source>
</evidence>
<dbReference type="InterPro" id="IPR041672">
    <property type="entry name" value="Bap31/Bap29_C"/>
</dbReference>
<protein>
    <recommendedName>
        <fullName evidence="12">Endoplasmic reticulum transmembrane protein</fullName>
    </recommendedName>
</protein>
<dbReference type="PANTHER" id="PTHR12701:SF20">
    <property type="entry name" value="ENDOPLASMIC RETICULUM TRANSMEMBRANE PROTEIN"/>
    <property type="match status" value="1"/>
</dbReference>
<dbReference type="GO" id="GO:0006915">
    <property type="term" value="P:apoptotic process"/>
    <property type="evidence" value="ECO:0007669"/>
    <property type="project" value="UniProtKB-KW"/>
</dbReference>
<dbReference type="GO" id="GO:0070973">
    <property type="term" value="P:protein localization to endoplasmic reticulum exit site"/>
    <property type="evidence" value="ECO:0007669"/>
    <property type="project" value="UniProtKB-UniRule"/>
</dbReference>
<evidence type="ECO:0000256" key="1">
    <source>
        <dbReference type="ARBA" id="ARBA00004477"/>
    </source>
</evidence>